<reference evidence="2 3" key="1">
    <citation type="submission" date="2019-09" db="EMBL/GenBank/DDBJ databases">
        <title>Actinomadura physcomitrii sp. nov., a novel actinomycete isolated from moss [Physcomitrium sphaericum (Ludw) Fuernr].</title>
        <authorList>
            <person name="Zhuang X."/>
            <person name="Liu C."/>
        </authorList>
    </citation>
    <scope>NUCLEOTIDE SEQUENCE [LARGE SCALE GENOMIC DNA]</scope>
    <source>
        <strain evidence="2 3">HMC1</strain>
    </source>
</reference>
<keyword evidence="1" id="KW-0472">Membrane</keyword>
<organism evidence="2 3">
    <name type="scientific">Actinomadura rudentiformis</name>
    <dbReference type="NCBI Taxonomy" id="359158"/>
    <lineage>
        <taxon>Bacteria</taxon>
        <taxon>Bacillati</taxon>
        <taxon>Actinomycetota</taxon>
        <taxon>Actinomycetes</taxon>
        <taxon>Streptosporangiales</taxon>
        <taxon>Thermomonosporaceae</taxon>
        <taxon>Actinomadura</taxon>
    </lineage>
</organism>
<accession>A0A6H9YHJ5</accession>
<gene>
    <name evidence="2" type="ORF">F8566_35505</name>
</gene>
<evidence type="ECO:0000256" key="1">
    <source>
        <dbReference type="SAM" id="Phobius"/>
    </source>
</evidence>
<feature type="transmembrane region" description="Helical" evidence="1">
    <location>
        <begin position="52"/>
        <end position="77"/>
    </location>
</feature>
<name>A0A6H9YHJ5_9ACTN</name>
<evidence type="ECO:0000313" key="2">
    <source>
        <dbReference type="EMBL" id="KAB2343435.1"/>
    </source>
</evidence>
<evidence type="ECO:0000313" key="3">
    <source>
        <dbReference type="Proteomes" id="UP000468735"/>
    </source>
</evidence>
<dbReference type="EMBL" id="WBMT01000019">
    <property type="protein sequence ID" value="KAB2343435.1"/>
    <property type="molecule type" value="Genomic_DNA"/>
</dbReference>
<comment type="caution">
    <text evidence="2">The sequence shown here is derived from an EMBL/GenBank/DDBJ whole genome shotgun (WGS) entry which is preliminary data.</text>
</comment>
<proteinExistence type="predicted"/>
<dbReference type="RefSeq" id="WP_151566238.1">
    <property type="nucleotide sequence ID" value="NZ_WBMT01000019.1"/>
</dbReference>
<sequence length="87" mass="8965">MGFGIVNPAGALKEAQRISKEPAKIAGESAVADGAHFGGDRPGKVRAVPYDVAWLGGFGALVLLGLILIGVAVRLLLRRESGDAIRS</sequence>
<keyword evidence="3" id="KW-1185">Reference proteome</keyword>
<protein>
    <submittedName>
        <fullName evidence="2">Uncharacterized protein</fullName>
    </submittedName>
</protein>
<dbReference type="AlphaFoldDB" id="A0A6H9YHJ5"/>
<keyword evidence="1" id="KW-1133">Transmembrane helix</keyword>
<dbReference type="Proteomes" id="UP000468735">
    <property type="component" value="Unassembled WGS sequence"/>
</dbReference>
<keyword evidence="1" id="KW-0812">Transmembrane</keyword>
<dbReference type="OrthoDB" id="3530033at2"/>